<dbReference type="AlphaFoldDB" id="A0AAP0HFK9"/>
<sequence>MQYDSTRSIFFQVTDSSQLKGSSDQSRDHFDSISNEDSEYHTLINQREIQQLKERSILWDPSFLQTERTEIESARFPKYLSGYSSMSRLFTEREKQMNNHLLPEEIEEFLGNPTRSIRSFFSDRWSELHLGSNPTERSTRDQKLLKKQQNVSFVPSRRSENKEMVDIFKIITYLQNTVSIHPISSDPGCDVVPKYEPDMDSSNKISFLNQNLIQIQYSTYGYIRNVSNPFFLMNRSDRNFEYGIQRDQIGNDTLNHRTIMKYTINQHFSNLKKSQKKWFDPLISRPERSMNRDPDAYRYKWSNGSKNFQEHLEHFVSEQKSHISWPIPQKKLWAILPQWNLISEISSKCLHNLLLSEERIRRNPNNESPVPLIWAHLRSPNAREFFYSILFLLLVAGYLVRTHLLFVSRASSELQTEFEKIKSLMIPSYMIELRKLLDRYPTSELNSFWFKNLFLVALKQLGNFLEEIRGSASGGNMLFGGGPAYGVKSIRSKKKYLNINLIDIIDLIILHLNDRKRIDQILLSLTHSDHLSKNDSGYQMIEQPGSVYLRYLVDIHKKYLMNYEFNRSCLAERRIFLAHYQTITYSQTSCGANRFHFPSHGKPFSLRLALSPSRGILVIGSIGTGRSYLVKYLATNSYVPFITVFPNKFLDDKPKGYLIDDIDFDDSDDIDDSDDDDLDTELLTMTNAITMYNMTPKIDRFDITLQFELAKAMSPCIIWIPNIHDLSVNESNYLPLGLLANYLSRDCERCSTRNILVIASTHIPQKVDPALIAPNKSNTCIKIRRLLIPQQRKHFFTLSYTRGFHLEKKMFHTNGFGSITMGSNARDLVALTNEALSISITQKKSIIDTNTIRSALHRQTWDLRSQVRSVQDHGILFYQIGRAVVQNVLLIHGLLEVESVLVGSSRTEKDCSQFDNDRVTLLLRSEPRNPLDMMQNGSCSIVDQRFLYEKHESEFEEGEGEGALDPQQIEEDLFNHIVWAPRIWRPWGNLFDCIERPNELGFPYWARSFRGKRIIYHKEDELQEDELQEDDSEFLQSGTMQYQTRDRSSKEQGFFRISQFIWDPADPFFFLFKDQPFVSVFSRREFFADQEMSKGLLTSQTNPPTSIYKRWFIKNTQEKHFELLIHRQRWLRTNSSLSNGSFRSNTPSESYQYLSNLFLSNGTLLDQMTKTLLRKRWLFPDEMKHLIHVTGERFPIP</sequence>
<dbReference type="Proteomes" id="UP001419268">
    <property type="component" value="Unassembled WGS sequence"/>
</dbReference>
<reference evidence="8 9" key="1">
    <citation type="submission" date="2024-01" db="EMBL/GenBank/DDBJ databases">
        <title>Genome assemblies of Stephania.</title>
        <authorList>
            <person name="Yang L."/>
        </authorList>
    </citation>
    <scope>NUCLEOTIDE SEQUENCE [LARGE SCALE GENOMIC DNA]</scope>
    <source>
        <strain evidence="8">JXDWG</strain>
        <tissue evidence="8">Leaf</tissue>
    </source>
</reference>
<keyword evidence="4" id="KW-0934">Plastid</keyword>
<evidence type="ECO:0000256" key="6">
    <source>
        <dbReference type="ARBA" id="ARBA00022840"/>
    </source>
</evidence>
<organism evidence="8 9">
    <name type="scientific">Stephania cephalantha</name>
    <dbReference type="NCBI Taxonomy" id="152367"/>
    <lineage>
        <taxon>Eukaryota</taxon>
        <taxon>Viridiplantae</taxon>
        <taxon>Streptophyta</taxon>
        <taxon>Embryophyta</taxon>
        <taxon>Tracheophyta</taxon>
        <taxon>Spermatophyta</taxon>
        <taxon>Magnoliopsida</taxon>
        <taxon>Ranunculales</taxon>
        <taxon>Menispermaceae</taxon>
        <taxon>Menispermoideae</taxon>
        <taxon>Cissampelideae</taxon>
        <taxon>Stephania</taxon>
    </lineage>
</organism>
<name>A0AAP0HFK9_9MAGN</name>
<evidence type="ECO:0000256" key="4">
    <source>
        <dbReference type="ARBA" id="ARBA00022640"/>
    </source>
</evidence>
<evidence type="ECO:0000313" key="8">
    <source>
        <dbReference type="EMBL" id="KAK9081075.1"/>
    </source>
</evidence>
<evidence type="ECO:0000313" key="9">
    <source>
        <dbReference type="Proteomes" id="UP001419268"/>
    </source>
</evidence>
<dbReference type="GO" id="GO:0016887">
    <property type="term" value="F:ATP hydrolysis activity"/>
    <property type="evidence" value="ECO:0007669"/>
    <property type="project" value="InterPro"/>
</dbReference>
<dbReference type="PANTHER" id="PTHR33078:SF100">
    <property type="entry name" value="PROTEIN YCF2"/>
    <property type="match status" value="1"/>
</dbReference>
<keyword evidence="5" id="KW-0547">Nucleotide-binding</keyword>
<evidence type="ECO:0000256" key="5">
    <source>
        <dbReference type="ARBA" id="ARBA00022741"/>
    </source>
</evidence>
<comment type="function">
    <text evidence="1">Probable ATPase of unknown function. Its presence in a non-photosynthetic plant (Epifagus virginiana) and experiments in tobacco indicate that it has an essential function which is probably not related to photosynthesis.</text>
</comment>
<dbReference type="SUPFAM" id="SSF52540">
    <property type="entry name" value="P-loop containing nucleoside triphosphate hydrolases"/>
    <property type="match status" value="1"/>
</dbReference>
<dbReference type="GO" id="GO:0009536">
    <property type="term" value="C:plastid"/>
    <property type="evidence" value="ECO:0007669"/>
    <property type="project" value="UniProtKB-SubCell"/>
</dbReference>
<evidence type="ECO:0000256" key="1">
    <source>
        <dbReference type="ARBA" id="ARBA00002329"/>
    </source>
</evidence>
<dbReference type="SMART" id="SM00382">
    <property type="entry name" value="AAA"/>
    <property type="match status" value="1"/>
</dbReference>
<protein>
    <recommendedName>
        <fullName evidence="7">AAA+ ATPase domain-containing protein</fullName>
    </recommendedName>
</protein>
<evidence type="ECO:0000256" key="2">
    <source>
        <dbReference type="ARBA" id="ARBA00004474"/>
    </source>
</evidence>
<dbReference type="PANTHER" id="PTHR33078">
    <property type="entry name" value="PROTEIN YCF2-RELATED"/>
    <property type="match status" value="1"/>
</dbReference>
<comment type="subcellular location">
    <subcellularLocation>
        <location evidence="2">Plastid</location>
    </subcellularLocation>
</comment>
<keyword evidence="9" id="KW-1185">Reference proteome</keyword>
<dbReference type="InterPro" id="IPR003593">
    <property type="entry name" value="AAA+_ATPase"/>
</dbReference>
<dbReference type="GO" id="GO:0005524">
    <property type="term" value="F:ATP binding"/>
    <property type="evidence" value="ECO:0007669"/>
    <property type="project" value="UniProtKB-KW"/>
</dbReference>
<dbReference type="Pfam" id="PF00004">
    <property type="entry name" value="AAA"/>
    <property type="match status" value="1"/>
</dbReference>
<dbReference type="Gene3D" id="3.40.50.300">
    <property type="entry name" value="P-loop containing nucleotide triphosphate hydrolases"/>
    <property type="match status" value="1"/>
</dbReference>
<comment type="similarity">
    <text evidence="3">Belongs to the Ycf2 family.</text>
</comment>
<accession>A0AAP0HFK9</accession>
<dbReference type="CDD" id="cd19505">
    <property type="entry name" value="RecA-like_Ycf2"/>
    <property type="match status" value="1"/>
</dbReference>
<gene>
    <name evidence="8" type="ORF">Scep_031070</name>
</gene>
<keyword evidence="6" id="KW-0067">ATP-binding</keyword>
<dbReference type="EMBL" id="JBBNAG010000017">
    <property type="protein sequence ID" value="KAK9081075.1"/>
    <property type="molecule type" value="Genomic_DNA"/>
</dbReference>
<comment type="caution">
    <text evidence="8">The sequence shown here is derived from an EMBL/GenBank/DDBJ whole genome shotgun (WGS) entry which is preliminary data.</text>
</comment>
<dbReference type="Pfam" id="PF05695">
    <property type="entry name" value="Ycf2"/>
    <property type="match status" value="2"/>
</dbReference>
<dbReference type="InterPro" id="IPR056777">
    <property type="entry name" value="Ycf2_N"/>
</dbReference>
<dbReference type="InterPro" id="IPR027417">
    <property type="entry name" value="P-loop_NTPase"/>
</dbReference>
<dbReference type="InterPro" id="IPR003959">
    <property type="entry name" value="ATPase_AAA_core"/>
</dbReference>
<evidence type="ECO:0000259" key="7">
    <source>
        <dbReference type="SMART" id="SM00382"/>
    </source>
</evidence>
<evidence type="ECO:0000256" key="3">
    <source>
        <dbReference type="ARBA" id="ARBA00009361"/>
    </source>
</evidence>
<feature type="domain" description="AAA+ ATPase" evidence="7">
    <location>
        <begin position="612"/>
        <end position="787"/>
    </location>
</feature>
<proteinExistence type="inferred from homology"/>